<sequence length="436" mass="49885">MNSFKLIKNFASLSIVQGVNYIFPLLTVPYISRIIGPEGYGYINYSTAFVSYFILLVTYGFDLTGTRKLARIESIDQKAINRIVSNVLTARLVLFLVSVILFISFLLFFEPIKKYTEVTIILFASCFAAVFSPQFIFQGFQDLTVFAKSNFIRGILNTILVFLLIKKPDDYIILAVLNSFFILIINILLFCFALYRFKIKLRFFSLAESIKLIIEEKMIFFSTVVISLYTTTNVVVLGFFVNTVDVGYYTTSHNFLNIVNSVIAVPLSTALFPFIGKAFTGSKEKGLLAVQKVLPIVAYLTFFSSLLLYFFAPMIIKLFYGNQFDNAILPLKIISFLPFIIGMSNVFGIQIMLNLGMDKLFFKVTFIVSVIGLVFNFYMSKNFGYLGTAWNIIIIESLVTFLMYIYLRKEGLKIIDFKYFKPKEIMSHFININKKI</sequence>
<keyword evidence="4 6" id="KW-1133">Transmembrane helix</keyword>
<dbReference type="Proteomes" id="UP000271937">
    <property type="component" value="Unassembled WGS sequence"/>
</dbReference>
<feature type="transmembrane region" description="Helical" evidence="6">
    <location>
        <begin position="328"/>
        <end position="348"/>
    </location>
</feature>
<feature type="transmembrane region" description="Helical" evidence="6">
    <location>
        <begin position="83"/>
        <end position="109"/>
    </location>
</feature>
<dbReference type="PANTHER" id="PTHR30250">
    <property type="entry name" value="PST FAMILY PREDICTED COLANIC ACID TRANSPORTER"/>
    <property type="match status" value="1"/>
</dbReference>
<comment type="caution">
    <text evidence="7">The sequence shown here is derived from an EMBL/GenBank/DDBJ whole genome shotgun (WGS) entry which is preliminary data.</text>
</comment>
<gene>
    <name evidence="7" type="ORF">EG849_14435</name>
</gene>
<dbReference type="EMBL" id="RQVR01000024">
    <property type="protein sequence ID" value="RRJ88476.1"/>
    <property type="molecule type" value="Genomic_DNA"/>
</dbReference>
<reference evidence="7 8" key="1">
    <citation type="submission" date="2018-11" db="EMBL/GenBank/DDBJ databases">
        <title>Flavobacterium sp. nov., YIM 102600 draft genome.</title>
        <authorList>
            <person name="Li G."/>
            <person name="Jiang Y."/>
        </authorList>
    </citation>
    <scope>NUCLEOTIDE SEQUENCE [LARGE SCALE GENOMIC DNA]</scope>
    <source>
        <strain evidence="7 8">YIM 102600</strain>
    </source>
</reference>
<dbReference type="CDD" id="cd13128">
    <property type="entry name" value="MATE_Wzx_like"/>
    <property type="match status" value="1"/>
</dbReference>
<feature type="transmembrane region" description="Helical" evidence="6">
    <location>
        <begin position="360"/>
        <end position="379"/>
    </location>
</feature>
<evidence type="ECO:0000256" key="4">
    <source>
        <dbReference type="ARBA" id="ARBA00022989"/>
    </source>
</evidence>
<feature type="transmembrane region" description="Helical" evidence="6">
    <location>
        <begin position="296"/>
        <end position="316"/>
    </location>
</feature>
<evidence type="ECO:0000256" key="5">
    <source>
        <dbReference type="ARBA" id="ARBA00023136"/>
    </source>
</evidence>
<keyword evidence="2" id="KW-1003">Cell membrane</keyword>
<feature type="transmembrane region" description="Helical" evidence="6">
    <location>
        <begin position="115"/>
        <end position="133"/>
    </location>
</feature>
<dbReference type="Pfam" id="PF01943">
    <property type="entry name" value="Polysacc_synt"/>
    <property type="match status" value="1"/>
</dbReference>
<evidence type="ECO:0000313" key="8">
    <source>
        <dbReference type="Proteomes" id="UP000271937"/>
    </source>
</evidence>
<feature type="transmembrane region" description="Helical" evidence="6">
    <location>
        <begin position="43"/>
        <end position="62"/>
    </location>
</feature>
<feature type="transmembrane region" description="Helical" evidence="6">
    <location>
        <begin position="12"/>
        <end position="31"/>
    </location>
</feature>
<keyword evidence="8" id="KW-1185">Reference proteome</keyword>
<feature type="transmembrane region" description="Helical" evidence="6">
    <location>
        <begin position="171"/>
        <end position="197"/>
    </location>
</feature>
<accession>A0A3P3W3G3</accession>
<evidence type="ECO:0000256" key="2">
    <source>
        <dbReference type="ARBA" id="ARBA00022475"/>
    </source>
</evidence>
<protein>
    <submittedName>
        <fullName evidence="7">Flippase</fullName>
    </submittedName>
</protein>
<dbReference type="GO" id="GO:0005886">
    <property type="term" value="C:plasma membrane"/>
    <property type="evidence" value="ECO:0007669"/>
    <property type="project" value="UniProtKB-SubCell"/>
</dbReference>
<dbReference type="AlphaFoldDB" id="A0A3P3W3G3"/>
<keyword evidence="5 6" id="KW-0472">Membrane</keyword>
<evidence type="ECO:0000256" key="1">
    <source>
        <dbReference type="ARBA" id="ARBA00004651"/>
    </source>
</evidence>
<feature type="transmembrane region" description="Helical" evidence="6">
    <location>
        <begin position="218"/>
        <end position="241"/>
    </location>
</feature>
<comment type="subcellular location">
    <subcellularLocation>
        <location evidence="1">Cell membrane</location>
        <topology evidence="1">Multi-pass membrane protein</topology>
    </subcellularLocation>
</comment>
<organism evidence="7 8">
    <name type="scientific">Flavobacterium macacae</name>
    <dbReference type="NCBI Taxonomy" id="2488993"/>
    <lineage>
        <taxon>Bacteria</taxon>
        <taxon>Pseudomonadati</taxon>
        <taxon>Bacteroidota</taxon>
        <taxon>Flavobacteriia</taxon>
        <taxon>Flavobacteriales</taxon>
        <taxon>Flavobacteriaceae</taxon>
        <taxon>Flavobacterium</taxon>
    </lineage>
</organism>
<dbReference type="OrthoDB" id="9815702at2"/>
<feature type="transmembrane region" description="Helical" evidence="6">
    <location>
        <begin position="385"/>
        <end position="407"/>
    </location>
</feature>
<dbReference type="RefSeq" id="WP_125013977.1">
    <property type="nucleotide sequence ID" value="NZ_RQVR01000024.1"/>
</dbReference>
<proteinExistence type="predicted"/>
<feature type="transmembrane region" description="Helical" evidence="6">
    <location>
        <begin position="253"/>
        <end position="275"/>
    </location>
</feature>
<keyword evidence="3 6" id="KW-0812">Transmembrane</keyword>
<evidence type="ECO:0000256" key="3">
    <source>
        <dbReference type="ARBA" id="ARBA00022692"/>
    </source>
</evidence>
<evidence type="ECO:0000313" key="7">
    <source>
        <dbReference type="EMBL" id="RRJ88476.1"/>
    </source>
</evidence>
<dbReference type="InterPro" id="IPR050833">
    <property type="entry name" value="Poly_Biosynth_Transport"/>
</dbReference>
<dbReference type="InterPro" id="IPR002797">
    <property type="entry name" value="Polysacc_synth"/>
</dbReference>
<evidence type="ECO:0000256" key="6">
    <source>
        <dbReference type="SAM" id="Phobius"/>
    </source>
</evidence>
<name>A0A3P3W3G3_9FLAO</name>
<dbReference type="PANTHER" id="PTHR30250:SF11">
    <property type="entry name" value="O-ANTIGEN TRANSPORTER-RELATED"/>
    <property type="match status" value="1"/>
</dbReference>